<evidence type="ECO:0000256" key="6">
    <source>
        <dbReference type="ARBA" id="ARBA00022840"/>
    </source>
</evidence>
<dbReference type="GO" id="GO:0005524">
    <property type="term" value="F:ATP binding"/>
    <property type="evidence" value="ECO:0007669"/>
    <property type="project" value="UniProtKB-UniRule"/>
</dbReference>
<dbReference type="Pfam" id="PF00069">
    <property type="entry name" value="Pkinase"/>
    <property type="match status" value="1"/>
</dbReference>
<feature type="binding site" evidence="9">
    <location>
        <position position="37"/>
    </location>
    <ligand>
        <name>ATP</name>
        <dbReference type="ChEBI" id="CHEBI:30616"/>
    </ligand>
</feature>
<organism evidence="12 13">
    <name type="scientific">Carpediemonas membranifera</name>
    <dbReference type="NCBI Taxonomy" id="201153"/>
    <lineage>
        <taxon>Eukaryota</taxon>
        <taxon>Metamonada</taxon>
        <taxon>Carpediemonas-like organisms</taxon>
        <taxon>Carpediemonas</taxon>
    </lineage>
</organism>
<keyword evidence="4 9" id="KW-0547">Nucleotide-binding</keyword>
<dbReference type="SMART" id="SM00220">
    <property type="entry name" value="S_TKc"/>
    <property type="match status" value="1"/>
</dbReference>
<dbReference type="PROSITE" id="PS00107">
    <property type="entry name" value="PROTEIN_KINASE_ATP"/>
    <property type="match status" value="1"/>
</dbReference>
<gene>
    <name evidence="12" type="ORF">J8273_8351</name>
</gene>
<dbReference type="PANTHER" id="PTHR44899:SF3">
    <property type="entry name" value="SERINE_THREONINE-PROTEIN KINASE NEK1"/>
    <property type="match status" value="1"/>
</dbReference>
<comment type="catalytic activity">
    <reaction evidence="8">
        <text>L-seryl-[protein] + ATP = O-phospho-L-seryl-[protein] + ADP + H(+)</text>
        <dbReference type="Rhea" id="RHEA:17989"/>
        <dbReference type="Rhea" id="RHEA-COMP:9863"/>
        <dbReference type="Rhea" id="RHEA-COMP:11604"/>
        <dbReference type="ChEBI" id="CHEBI:15378"/>
        <dbReference type="ChEBI" id="CHEBI:29999"/>
        <dbReference type="ChEBI" id="CHEBI:30616"/>
        <dbReference type="ChEBI" id="CHEBI:83421"/>
        <dbReference type="ChEBI" id="CHEBI:456216"/>
        <dbReference type="EC" id="2.7.11.1"/>
    </reaction>
</comment>
<dbReference type="SUPFAM" id="SSF56112">
    <property type="entry name" value="Protein kinase-like (PK-like)"/>
    <property type="match status" value="1"/>
</dbReference>
<keyword evidence="6 9" id="KW-0067">ATP-binding</keyword>
<proteinExistence type="predicted"/>
<dbReference type="InterPro" id="IPR051131">
    <property type="entry name" value="NEK_Ser/Thr_kinase_NIMA"/>
</dbReference>
<protein>
    <recommendedName>
        <fullName evidence="1">non-specific serine/threonine protein kinase</fullName>
        <ecNumber evidence="1">2.7.11.1</ecNumber>
    </recommendedName>
</protein>
<keyword evidence="2" id="KW-0723">Serine/threonine-protein kinase</keyword>
<keyword evidence="3" id="KW-0808">Transferase</keyword>
<dbReference type="InterPro" id="IPR017441">
    <property type="entry name" value="Protein_kinase_ATP_BS"/>
</dbReference>
<feature type="domain" description="Protein kinase" evidence="11">
    <location>
        <begin position="8"/>
        <end position="274"/>
    </location>
</feature>
<evidence type="ECO:0000256" key="9">
    <source>
        <dbReference type="PROSITE-ProRule" id="PRU10141"/>
    </source>
</evidence>
<dbReference type="InterPro" id="IPR008271">
    <property type="entry name" value="Ser/Thr_kinase_AS"/>
</dbReference>
<dbReference type="EC" id="2.7.11.1" evidence="1"/>
<evidence type="ECO:0000256" key="4">
    <source>
        <dbReference type="ARBA" id="ARBA00022741"/>
    </source>
</evidence>
<sequence>MVHRRDNYQQERKIGQGSFGVCFLVRDKHTGKTYAMKKIRVADAKVKESALQEAGLLRNLNHPFIVELHDVFYDEEQTHICMVMEYCAKGDLNKRIDDRTRITRPIPTRLQVTQIMMWFVQITYALYYCHDKKILHRDLKTENVFLTSNDIAQLGDFGIARELESSMEMAQTVVGTPYFMAPEVLRREPYSKAADIYSLGCILYHCLTGKYPYPARNMTELYSMLREGRDPRYMHAIRDTYPDGAQLYDILKQTLSMFSRRRPTARGLLQHPFVKKHIERMREEQGPWMAKYRKENPSFDEAAVMLRTTVSRPVRAADPRTRPASAAPAPGRVSSAYGTGHGIGPGFHARGMPVVAGHAMAIEGHRARPATADRKTPTPASERQRNLAMKRASLVKERRTRERRGTPGQKKPMQVQQPMELRPREHAAPVALPTADDIIEAKNLTPMRNHPKPAPRGETAPAADRVRPVPGSRSPGPRPHRREGHVSPTATELRPKAPASAPEVSREKPEPATTLEKPERTAVAEPAHEPEPEPEAPAETPSTPVFEPTEDSDSEGSDGSGTDAPEPSEPDDRQMAEAFITLQTILDLPEAVAEPPFPVPEDVSAPSVLRVLDEFVAGCGADGDDVITTLFMLYQGYRALLSLGQEPSPSAIATKAGLTLLSGPDPQPRLVGNPLLAVSRYYLSTLDLVPADPPSTPAAHGDYPCAVRGALACVARLAEGVVMRPGVDFIAEVRLAG</sequence>
<keyword evidence="5 12" id="KW-0418">Kinase</keyword>
<accession>A0A8J6DZE8</accession>
<evidence type="ECO:0000256" key="8">
    <source>
        <dbReference type="ARBA" id="ARBA00048679"/>
    </source>
</evidence>
<dbReference type="InterPro" id="IPR000719">
    <property type="entry name" value="Prot_kinase_dom"/>
</dbReference>
<dbReference type="InterPro" id="IPR011009">
    <property type="entry name" value="Kinase-like_dom_sf"/>
</dbReference>
<keyword evidence="13" id="KW-1185">Reference proteome</keyword>
<dbReference type="Gene3D" id="1.10.510.10">
    <property type="entry name" value="Transferase(Phosphotransferase) domain 1"/>
    <property type="match status" value="1"/>
</dbReference>
<feature type="region of interest" description="Disordered" evidence="10">
    <location>
        <begin position="443"/>
        <end position="571"/>
    </location>
</feature>
<evidence type="ECO:0000256" key="7">
    <source>
        <dbReference type="ARBA" id="ARBA00047899"/>
    </source>
</evidence>
<evidence type="ECO:0000259" key="11">
    <source>
        <dbReference type="PROSITE" id="PS50011"/>
    </source>
</evidence>
<dbReference type="PANTHER" id="PTHR44899">
    <property type="entry name" value="CAMK FAMILY PROTEIN KINASE"/>
    <property type="match status" value="1"/>
</dbReference>
<feature type="compositionally biased region" description="Low complexity" evidence="10">
    <location>
        <begin position="322"/>
        <end position="336"/>
    </location>
</feature>
<dbReference type="EMBL" id="JAHDYR010000066">
    <property type="protein sequence ID" value="KAG9390311.1"/>
    <property type="molecule type" value="Genomic_DNA"/>
</dbReference>
<dbReference type="PROSITE" id="PS00108">
    <property type="entry name" value="PROTEIN_KINASE_ST"/>
    <property type="match status" value="1"/>
</dbReference>
<name>A0A8J6DZE8_9EUKA</name>
<comment type="catalytic activity">
    <reaction evidence="7">
        <text>L-threonyl-[protein] + ATP = O-phospho-L-threonyl-[protein] + ADP + H(+)</text>
        <dbReference type="Rhea" id="RHEA:46608"/>
        <dbReference type="Rhea" id="RHEA-COMP:11060"/>
        <dbReference type="Rhea" id="RHEA-COMP:11605"/>
        <dbReference type="ChEBI" id="CHEBI:15378"/>
        <dbReference type="ChEBI" id="CHEBI:30013"/>
        <dbReference type="ChEBI" id="CHEBI:30616"/>
        <dbReference type="ChEBI" id="CHEBI:61977"/>
        <dbReference type="ChEBI" id="CHEBI:456216"/>
        <dbReference type="EC" id="2.7.11.1"/>
    </reaction>
</comment>
<reference evidence="12" key="1">
    <citation type="submission" date="2021-05" db="EMBL/GenBank/DDBJ databases">
        <title>A free-living protist that lacks canonical eukaryotic 1 DNA replication and segregation systems.</title>
        <authorList>
            <person name="Salas-Leiva D.E."/>
            <person name="Tromer E.C."/>
            <person name="Curtis B.A."/>
            <person name="Jerlstrom-Hultqvist J."/>
            <person name="Kolisko M."/>
            <person name="Yi Z."/>
            <person name="Salas-Leiva J.S."/>
            <person name="Gallot-Lavallee L."/>
            <person name="Kops G.J.P.L."/>
            <person name="Archibald J.M."/>
            <person name="Simpson A.G.B."/>
            <person name="Roger A.J."/>
        </authorList>
    </citation>
    <scope>NUCLEOTIDE SEQUENCE</scope>
    <source>
        <strain evidence="12">BICM</strain>
    </source>
</reference>
<feature type="compositionally biased region" description="Basic and acidic residues" evidence="10">
    <location>
        <begin position="366"/>
        <end position="376"/>
    </location>
</feature>
<feature type="region of interest" description="Disordered" evidence="10">
    <location>
        <begin position="366"/>
        <end position="422"/>
    </location>
</feature>
<evidence type="ECO:0000256" key="10">
    <source>
        <dbReference type="SAM" id="MobiDB-lite"/>
    </source>
</evidence>
<evidence type="ECO:0000313" key="12">
    <source>
        <dbReference type="EMBL" id="KAG9390311.1"/>
    </source>
</evidence>
<feature type="compositionally biased region" description="Basic and acidic residues" evidence="10">
    <location>
        <begin position="394"/>
        <end position="405"/>
    </location>
</feature>
<feature type="region of interest" description="Disordered" evidence="10">
    <location>
        <begin position="318"/>
        <end position="339"/>
    </location>
</feature>
<feature type="compositionally biased region" description="Basic and acidic residues" evidence="10">
    <location>
        <begin position="504"/>
        <end position="531"/>
    </location>
</feature>
<dbReference type="FunFam" id="3.30.200.20:FF:000042">
    <property type="entry name" value="Aurora kinase A"/>
    <property type="match status" value="1"/>
</dbReference>
<evidence type="ECO:0000256" key="3">
    <source>
        <dbReference type="ARBA" id="ARBA00022679"/>
    </source>
</evidence>
<evidence type="ECO:0000256" key="5">
    <source>
        <dbReference type="ARBA" id="ARBA00022777"/>
    </source>
</evidence>
<dbReference type="AlphaFoldDB" id="A0A8J6DZE8"/>
<dbReference type="GO" id="GO:0004674">
    <property type="term" value="F:protein serine/threonine kinase activity"/>
    <property type="evidence" value="ECO:0007669"/>
    <property type="project" value="UniProtKB-KW"/>
</dbReference>
<evidence type="ECO:0000256" key="1">
    <source>
        <dbReference type="ARBA" id="ARBA00012513"/>
    </source>
</evidence>
<dbReference type="PROSITE" id="PS50011">
    <property type="entry name" value="PROTEIN_KINASE_DOM"/>
    <property type="match status" value="1"/>
</dbReference>
<dbReference type="Proteomes" id="UP000717585">
    <property type="component" value="Unassembled WGS sequence"/>
</dbReference>
<comment type="caution">
    <text evidence="12">The sequence shown here is derived from an EMBL/GenBank/DDBJ whole genome shotgun (WGS) entry which is preliminary data.</text>
</comment>
<evidence type="ECO:0000256" key="2">
    <source>
        <dbReference type="ARBA" id="ARBA00022527"/>
    </source>
</evidence>
<evidence type="ECO:0000313" key="13">
    <source>
        <dbReference type="Proteomes" id="UP000717585"/>
    </source>
</evidence>